<dbReference type="GO" id="GO:0016740">
    <property type="term" value="F:transferase activity"/>
    <property type="evidence" value="ECO:0007669"/>
    <property type="project" value="UniProtKB-KW"/>
</dbReference>
<dbReference type="InterPro" id="IPR010107">
    <property type="entry name" value="Glutamate_decarboxylase"/>
</dbReference>
<dbReference type="GO" id="GO:0030170">
    <property type="term" value="F:pyridoxal phosphate binding"/>
    <property type="evidence" value="ECO:0007669"/>
    <property type="project" value="InterPro"/>
</dbReference>
<dbReference type="SUPFAM" id="SSF53383">
    <property type="entry name" value="PLP-dependent transferases"/>
    <property type="match status" value="1"/>
</dbReference>
<name>A0A139A7N7_GONPJ</name>
<evidence type="ECO:0000313" key="7">
    <source>
        <dbReference type="EMBL" id="KXS12821.1"/>
    </source>
</evidence>
<dbReference type="PANTHER" id="PTHR43321:SF3">
    <property type="entry name" value="GLUTAMATE DECARBOXYLASE"/>
    <property type="match status" value="1"/>
</dbReference>
<evidence type="ECO:0000256" key="4">
    <source>
        <dbReference type="ARBA" id="ARBA00022898"/>
    </source>
</evidence>
<dbReference type="InterPro" id="IPR015421">
    <property type="entry name" value="PyrdxlP-dep_Trfase_major"/>
</dbReference>
<dbReference type="STRING" id="1344416.A0A139A7N7"/>
<dbReference type="Proteomes" id="UP000070544">
    <property type="component" value="Unassembled WGS sequence"/>
</dbReference>
<dbReference type="GO" id="GO:0006538">
    <property type="term" value="P:L-glutamate catabolic process"/>
    <property type="evidence" value="ECO:0007669"/>
    <property type="project" value="TreeGrafter"/>
</dbReference>
<sequence length="612" mass="68266">MDKESHATNIGVVARFGDVQVPKVYMREEGVDPAVAYRLVHDELCLDGNPTQNLASFVTTHVEDEATKLFTEACNKNLADGDEYPQTMELETRCLRMLADLRNCQSALEKFATYFDVETRYVDVSLGSHLCNDPHEAIKLVDENTIGVIMIMGSTYTGHFEDVKTMVVNELLDEFHKEKGIDVSIHVDGASGGFVAPFLFPDLVWDFRLSRSVRIFAAYYTVVKLFTLLASTGSSASIRAATIGGNVSSFTLNFSRNAANVILQYYQFVRLGRSGYRAIMAGGFEVARVLSVALERSGAFHVFSQIHQDLPGLPVVAFGFSEDLKRENPSITEYKLEHELRRYGWIVPAYPLPRPLQGTKIMRVVVRESSSFDLMDLLFRNLMQVTEMLVEEARVHAAATVEKKKAMKNWGKVVNQIVEQSREQKHFPRQSNSKFKWILFAMAVVVLLAVSATLLGNRSPGDLLEWNSSLDNERRVARVPQMNEAPARDSGDNQEASNENVLEQGSFAVPLVDGPQMTGGKVNPSLRKSGPLHFWIDLGLNTGSSIAWIDTHGSSYGAASPSDWIKIGFECNPYHRDNLATKARTEHWTFYDACVSDEDGVVFMYLDNEAAG</sequence>
<evidence type="ECO:0000256" key="3">
    <source>
        <dbReference type="ARBA" id="ARBA00012421"/>
    </source>
</evidence>
<dbReference type="PANTHER" id="PTHR43321">
    <property type="entry name" value="GLUTAMATE DECARBOXYLASE"/>
    <property type="match status" value="1"/>
</dbReference>
<dbReference type="Gene3D" id="3.90.1150.160">
    <property type="match status" value="1"/>
</dbReference>
<accession>A0A139A7N7</accession>
<dbReference type="GO" id="GO:0004351">
    <property type="term" value="F:glutamate decarboxylase activity"/>
    <property type="evidence" value="ECO:0007669"/>
    <property type="project" value="UniProtKB-EC"/>
</dbReference>
<dbReference type="AlphaFoldDB" id="A0A139A7N7"/>
<proteinExistence type="inferred from homology"/>
<dbReference type="EMBL" id="KQ965784">
    <property type="protein sequence ID" value="KXS12821.1"/>
    <property type="molecule type" value="Genomic_DNA"/>
</dbReference>
<dbReference type="InterPro" id="IPR002129">
    <property type="entry name" value="PyrdxlP-dep_de-COase"/>
</dbReference>
<reference evidence="7 8" key="1">
    <citation type="journal article" date="2015" name="Genome Biol. Evol.">
        <title>Phylogenomic analyses indicate that early fungi evolved digesting cell walls of algal ancestors of land plants.</title>
        <authorList>
            <person name="Chang Y."/>
            <person name="Wang S."/>
            <person name="Sekimoto S."/>
            <person name="Aerts A.L."/>
            <person name="Choi C."/>
            <person name="Clum A."/>
            <person name="LaButti K.M."/>
            <person name="Lindquist E.A."/>
            <person name="Yee Ngan C."/>
            <person name="Ohm R.A."/>
            <person name="Salamov A.A."/>
            <person name="Grigoriev I.V."/>
            <person name="Spatafora J.W."/>
            <person name="Berbee M.L."/>
        </authorList>
    </citation>
    <scope>NUCLEOTIDE SEQUENCE [LARGE SCALE GENOMIC DNA]</scope>
    <source>
        <strain evidence="7 8">JEL478</strain>
    </source>
</reference>
<dbReference type="OrthoDB" id="5152799at2759"/>
<comment type="catalytic activity">
    <reaction evidence="6">
        <text>L-glutamate + H(+) = 4-aminobutanoate + CO2</text>
        <dbReference type="Rhea" id="RHEA:17785"/>
        <dbReference type="ChEBI" id="CHEBI:15378"/>
        <dbReference type="ChEBI" id="CHEBI:16526"/>
        <dbReference type="ChEBI" id="CHEBI:29985"/>
        <dbReference type="ChEBI" id="CHEBI:59888"/>
        <dbReference type="EC" id="4.1.1.15"/>
    </reaction>
</comment>
<keyword evidence="8" id="KW-1185">Reference proteome</keyword>
<organism evidence="7 8">
    <name type="scientific">Gonapodya prolifera (strain JEL478)</name>
    <name type="common">Monoblepharis prolifera</name>
    <dbReference type="NCBI Taxonomy" id="1344416"/>
    <lineage>
        <taxon>Eukaryota</taxon>
        <taxon>Fungi</taxon>
        <taxon>Fungi incertae sedis</taxon>
        <taxon>Chytridiomycota</taxon>
        <taxon>Chytridiomycota incertae sedis</taxon>
        <taxon>Monoblepharidomycetes</taxon>
        <taxon>Monoblepharidales</taxon>
        <taxon>Gonapodyaceae</taxon>
        <taxon>Gonapodya</taxon>
    </lineage>
</organism>
<gene>
    <name evidence="7" type="ORF">M427DRAFT_34449</name>
</gene>
<dbReference type="Gene3D" id="4.10.280.50">
    <property type="match status" value="1"/>
</dbReference>
<dbReference type="Pfam" id="PF00282">
    <property type="entry name" value="Pyridoxal_deC"/>
    <property type="match status" value="1"/>
</dbReference>
<keyword evidence="7" id="KW-0808">Transferase</keyword>
<keyword evidence="4" id="KW-0663">Pyridoxal phosphate</keyword>
<dbReference type="EC" id="4.1.1.15" evidence="3"/>
<protein>
    <recommendedName>
        <fullName evidence="3">glutamate decarboxylase</fullName>
        <ecNumber evidence="3">4.1.1.15</ecNumber>
    </recommendedName>
</protein>
<dbReference type="InterPro" id="IPR015424">
    <property type="entry name" value="PyrdxlP-dep_Trfase"/>
</dbReference>
<evidence type="ECO:0000313" key="8">
    <source>
        <dbReference type="Proteomes" id="UP000070544"/>
    </source>
</evidence>
<evidence type="ECO:0000256" key="2">
    <source>
        <dbReference type="ARBA" id="ARBA00009533"/>
    </source>
</evidence>
<comment type="cofactor">
    <cofactor evidence="1">
        <name>pyridoxal 5'-phosphate</name>
        <dbReference type="ChEBI" id="CHEBI:597326"/>
    </cofactor>
</comment>
<evidence type="ECO:0000256" key="5">
    <source>
        <dbReference type="ARBA" id="ARBA00023239"/>
    </source>
</evidence>
<evidence type="ECO:0000256" key="6">
    <source>
        <dbReference type="ARBA" id="ARBA00048868"/>
    </source>
</evidence>
<dbReference type="Gene3D" id="3.40.640.10">
    <property type="entry name" value="Type I PLP-dependent aspartate aminotransferase-like (Major domain)"/>
    <property type="match status" value="1"/>
</dbReference>
<keyword evidence="5" id="KW-0456">Lyase</keyword>
<evidence type="ECO:0000256" key="1">
    <source>
        <dbReference type="ARBA" id="ARBA00001933"/>
    </source>
</evidence>
<dbReference type="GO" id="GO:0005829">
    <property type="term" value="C:cytosol"/>
    <property type="evidence" value="ECO:0007669"/>
    <property type="project" value="TreeGrafter"/>
</dbReference>
<comment type="similarity">
    <text evidence="2">Belongs to the group II decarboxylase family.</text>
</comment>